<evidence type="ECO:0008006" key="3">
    <source>
        <dbReference type="Google" id="ProtNLM"/>
    </source>
</evidence>
<sequence length="584" mass="66482">MAYRGLDAHLFRGAVIPTNSPLPVFALSYISRLTHELLLTIFMTIANMYDDQFILPMEDTRFRALTIVRRAAQVCSRWRKLLLENGGIWGRVIDVNLLLDLKTEHWRNEVLQRTRTAPLFIRGTVFSPYSDKKRQEFDRDVRKFFMKLFNFTNWERTEVLDLAVDNIAWFSRKTLEYIQRPHRHLKIFRLTTLEDPPAFRTPLDRPNMIAFTKKAPRLVQLECTDVAINLQAHWFSSLCNFGLSYRKETNRSHPFTLHDILSTLEQMPHLERLNIRWAIKRPTKDDMANVQPKLLHNLKKLGIEDNFATCIAFLAKVRAPRGCHFVLTTNDTTYSTDPRFIAGARAVIALFAQNFFSANAISRIRLNLNDSGLIISALDSRPASFEGGYRFRIECALSNAPQEASPLLKFFAESLSPALSSSSITRLLLYSSGKGRVVSIEGLALFLGSLGSLEVLETTAEVINRYLCPFFSKLVEGAKISGRQPPPLCPNLRMVSILSFDVYGTPNSEAPAPNLAMRLLYLFKFREQLGFPIPLLDLTLCRSSLCPLECLEEMTGLSVIWRDRDGGQKVYVCRSGAANETAFN</sequence>
<organism evidence="1 2">
    <name type="scientific">Cyclocybe aegerita</name>
    <name type="common">Black poplar mushroom</name>
    <name type="synonym">Agrocybe aegerita</name>
    <dbReference type="NCBI Taxonomy" id="1973307"/>
    <lineage>
        <taxon>Eukaryota</taxon>
        <taxon>Fungi</taxon>
        <taxon>Dikarya</taxon>
        <taxon>Basidiomycota</taxon>
        <taxon>Agaricomycotina</taxon>
        <taxon>Agaricomycetes</taxon>
        <taxon>Agaricomycetidae</taxon>
        <taxon>Agaricales</taxon>
        <taxon>Agaricineae</taxon>
        <taxon>Bolbitiaceae</taxon>
        <taxon>Cyclocybe</taxon>
    </lineage>
</organism>
<gene>
    <name evidence="1" type="ORF">AAE3_LOCUS11683</name>
</gene>
<dbReference type="OrthoDB" id="2977877at2759"/>
<evidence type="ECO:0000313" key="1">
    <source>
        <dbReference type="EMBL" id="CAA7269507.1"/>
    </source>
</evidence>
<comment type="caution">
    <text evidence="1">The sequence shown here is derived from an EMBL/GenBank/DDBJ whole genome shotgun (WGS) entry which is preliminary data.</text>
</comment>
<dbReference type="EMBL" id="CACVBS010000079">
    <property type="protein sequence ID" value="CAA7269507.1"/>
    <property type="molecule type" value="Genomic_DNA"/>
</dbReference>
<dbReference type="AlphaFoldDB" id="A0A8S0WS54"/>
<name>A0A8S0WS54_CYCAE</name>
<reference evidence="1 2" key="1">
    <citation type="submission" date="2020-01" db="EMBL/GenBank/DDBJ databases">
        <authorList>
            <person name="Gupta K D."/>
        </authorList>
    </citation>
    <scope>NUCLEOTIDE SEQUENCE [LARGE SCALE GENOMIC DNA]</scope>
</reference>
<protein>
    <recommendedName>
        <fullName evidence="3">F-box domain-containing protein</fullName>
    </recommendedName>
</protein>
<keyword evidence="2" id="KW-1185">Reference proteome</keyword>
<dbReference type="Proteomes" id="UP000467700">
    <property type="component" value="Unassembled WGS sequence"/>
</dbReference>
<evidence type="ECO:0000313" key="2">
    <source>
        <dbReference type="Proteomes" id="UP000467700"/>
    </source>
</evidence>
<accession>A0A8S0WS54</accession>
<proteinExistence type="predicted"/>